<sequence>MTGYGATFLFEKPEGLTQTDVPKQDSFPESRHPAQPALVTDPELTFASRNLFQMRTQEQVEMLEHRTDFAASLVDLLQIRLEPTRSPEIRRGRLHFARAADKPRRLYAMCQPRIRANTIHGSGAAASVATTTT</sequence>
<dbReference type="EMBL" id="JAAKZF010000065">
    <property type="protein sequence ID" value="NGO54797.1"/>
    <property type="molecule type" value="Genomic_DNA"/>
</dbReference>
<comment type="caution">
    <text evidence="2">The sequence shown here is derived from an EMBL/GenBank/DDBJ whole genome shotgun (WGS) entry which is preliminary data.</text>
</comment>
<reference evidence="2 3" key="1">
    <citation type="submission" date="2020-02" db="EMBL/GenBank/DDBJ databases">
        <title>Genome sequence of strain CCNWXJ40-4.</title>
        <authorList>
            <person name="Gao J."/>
            <person name="Sun J."/>
        </authorList>
    </citation>
    <scope>NUCLEOTIDE SEQUENCE [LARGE SCALE GENOMIC DNA]</scope>
    <source>
        <strain evidence="2 3">CCNWXJ 40-4</strain>
    </source>
</reference>
<organism evidence="2 3">
    <name type="scientific">Allomesorhizobium camelthorni</name>
    <dbReference type="NCBI Taxonomy" id="475069"/>
    <lineage>
        <taxon>Bacteria</taxon>
        <taxon>Pseudomonadati</taxon>
        <taxon>Pseudomonadota</taxon>
        <taxon>Alphaproteobacteria</taxon>
        <taxon>Hyphomicrobiales</taxon>
        <taxon>Phyllobacteriaceae</taxon>
        <taxon>Allomesorhizobium</taxon>
    </lineage>
</organism>
<dbReference type="Proteomes" id="UP001642900">
    <property type="component" value="Unassembled WGS sequence"/>
</dbReference>
<name>A0A6G4WL47_9HYPH</name>
<feature type="region of interest" description="Disordered" evidence="1">
    <location>
        <begin position="15"/>
        <end position="38"/>
    </location>
</feature>
<evidence type="ECO:0000313" key="2">
    <source>
        <dbReference type="EMBL" id="NGO54797.1"/>
    </source>
</evidence>
<gene>
    <name evidence="2" type="ORF">G6N73_27385</name>
</gene>
<accession>A0A6G4WL47</accession>
<keyword evidence="3" id="KW-1185">Reference proteome</keyword>
<proteinExistence type="predicted"/>
<protein>
    <submittedName>
        <fullName evidence="2">Uncharacterized protein</fullName>
    </submittedName>
</protein>
<evidence type="ECO:0000256" key="1">
    <source>
        <dbReference type="SAM" id="MobiDB-lite"/>
    </source>
</evidence>
<evidence type="ECO:0000313" key="3">
    <source>
        <dbReference type="Proteomes" id="UP001642900"/>
    </source>
</evidence>
<feature type="compositionally biased region" description="Basic and acidic residues" evidence="1">
    <location>
        <begin position="22"/>
        <end position="32"/>
    </location>
</feature>
<dbReference type="AlphaFoldDB" id="A0A6G4WL47"/>